<evidence type="ECO:0000256" key="2">
    <source>
        <dbReference type="ARBA" id="ARBA00023015"/>
    </source>
</evidence>
<evidence type="ECO:0000259" key="6">
    <source>
        <dbReference type="PROSITE" id="PS50937"/>
    </source>
</evidence>
<name>A0ABW3UT66_9BACL</name>
<dbReference type="RefSeq" id="WP_079908873.1">
    <property type="nucleotide sequence ID" value="NZ_BAABJG010000024.1"/>
</dbReference>
<keyword evidence="1" id="KW-0678">Repressor</keyword>
<protein>
    <submittedName>
        <fullName evidence="7">MerR family transcriptional regulator</fullName>
    </submittedName>
</protein>
<evidence type="ECO:0000313" key="7">
    <source>
        <dbReference type="EMBL" id="MFD1223494.1"/>
    </source>
</evidence>
<dbReference type="PANTHER" id="PTHR30204:SF69">
    <property type="entry name" value="MERR-FAMILY TRANSCRIPTIONAL REGULATOR"/>
    <property type="match status" value="1"/>
</dbReference>
<accession>A0ABW3UT66</accession>
<keyword evidence="2" id="KW-0805">Transcription regulation</keyword>
<dbReference type="Proteomes" id="UP001597180">
    <property type="component" value="Unassembled WGS sequence"/>
</dbReference>
<dbReference type="SUPFAM" id="SSF46955">
    <property type="entry name" value="Putative DNA-binding domain"/>
    <property type="match status" value="1"/>
</dbReference>
<gene>
    <name evidence="7" type="ORF">ACFQ4B_25555</name>
</gene>
<keyword evidence="5" id="KW-0175">Coiled coil</keyword>
<evidence type="ECO:0000256" key="1">
    <source>
        <dbReference type="ARBA" id="ARBA00022491"/>
    </source>
</evidence>
<feature type="domain" description="HTH merR-type" evidence="6">
    <location>
        <begin position="1"/>
        <end position="71"/>
    </location>
</feature>
<dbReference type="InterPro" id="IPR047057">
    <property type="entry name" value="MerR_fam"/>
</dbReference>
<dbReference type="EMBL" id="JBHTLU010000035">
    <property type="protein sequence ID" value="MFD1223494.1"/>
    <property type="molecule type" value="Genomic_DNA"/>
</dbReference>
<reference evidence="8" key="1">
    <citation type="journal article" date="2019" name="Int. J. Syst. Evol. Microbiol.">
        <title>The Global Catalogue of Microorganisms (GCM) 10K type strain sequencing project: providing services to taxonomists for standard genome sequencing and annotation.</title>
        <authorList>
            <consortium name="The Broad Institute Genomics Platform"/>
            <consortium name="The Broad Institute Genome Sequencing Center for Infectious Disease"/>
            <person name="Wu L."/>
            <person name="Ma J."/>
        </authorList>
    </citation>
    <scope>NUCLEOTIDE SEQUENCE [LARGE SCALE GENOMIC DNA]</scope>
    <source>
        <strain evidence="8">CCUG 53270</strain>
    </source>
</reference>
<evidence type="ECO:0000313" key="8">
    <source>
        <dbReference type="Proteomes" id="UP001597180"/>
    </source>
</evidence>
<feature type="coiled-coil region" evidence="5">
    <location>
        <begin position="74"/>
        <end position="101"/>
    </location>
</feature>
<comment type="caution">
    <text evidence="7">The sequence shown here is derived from an EMBL/GenBank/DDBJ whole genome shotgun (WGS) entry which is preliminary data.</text>
</comment>
<keyword evidence="3" id="KW-0238">DNA-binding</keyword>
<dbReference type="Gene3D" id="1.10.1660.10">
    <property type="match status" value="1"/>
</dbReference>
<keyword evidence="4" id="KW-0804">Transcription</keyword>
<organism evidence="7 8">
    <name type="scientific">Paenibacillus vulneris</name>
    <dbReference type="NCBI Taxonomy" id="1133364"/>
    <lineage>
        <taxon>Bacteria</taxon>
        <taxon>Bacillati</taxon>
        <taxon>Bacillota</taxon>
        <taxon>Bacilli</taxon>
        <taxon>Bacillales</taxon>
        <taxon>Paenibacillaceae</taxon>
        <taxon>Paenibacillus</taxon>
    </lineage>
</organism>
<proteinExistence type="predicted"/>
<dbReference type="SMART" id="SM00422">
    <property type="entry name" value="HTH_MERR"/>
    <property type="match status" value="1"/>
</dbReference>
<evidence type="ECO:0000256" key="5">
    <source>
        <dbReference type="SAM" id="Coils"/>
    </source>
</evidence>
<keyword evidence="8" id="KW-1185">Reference proteome</keyword>
<dbReference type="Pfam" id="PF13411">
    <property type="entry name" value="MerR_1"/>
    <property type="match status" value="1"/>
</dbReference>
<dbReference type="PANTHER" id="PTHR30204">
    <property type="entry name" value="REDOX-CYCLING DRUG-SENSING TRANSCRIPTIONAL ACTIVATOR SOXR"/>
    <property type="match status" value="1"/>
</dbReference>
<dbReference type="PROSITE" id="PS50937">
    <property type="entry name" value="HTH_MERR_2"/>
    <property type="match status" value="1"/>
</dbReference>
<dbReference type="InterPro" id="IPR009061">
    <property type="entry name" value="DNA-bd_dom_put_sf"/>
</dbReference>
<sequence length="128" mass="15087">MKIHVLAQKTGLNPPTIRYYEKEGLLDRRHVDRRDNNYRDYTEEAVEHLLLIKRVQAAGFTIREIKVILKEVDKLELSRAIEFLRKKMKEMDHRKRELEQSQSLLARMLDNKLALLAKKGTEDGNSSK</sequence>
<dbReference type="InterPro" id="IPR000551">
    <property type="entry name" value="MerR-type_HTH_dom"/>
</dbReference>
<evidence type="ECO:0000256" key="4">
    <source>
        <dbReference type="ARBA" id="ARBA00023163"/>
    </source>
</evidence>
<evidence type="ECO:0000256" key="3">
    <source>
        <dbReference type="ARBA" id="ARBA00023125"/>
    </source>
</evidence>